<evidence type="ECO:0000313" key="1">
    <source>
        <dbReference type="EnsemblPlants" id="OMERI05G14820.1"/>
    </source>
</evidence>
<proteinExistence type="predicted"/>
<dbReference type="Proteomes" id="UP000008021">
    <property type="component" value="Chromosome 5"/>
</dbReference>
<name>A0A0E0DRL0_9ORYZ</name>
<dbReference type="Gramene" id="OMERI05G14820.1">
    <property type="protein sequence ID" value="OMERI05G14820.1"/>
    <property type="gene ID" value="OMERI05G14820"/>
</dbReference>
<evidence type="ECO:0000313" key="2">
    <source>
        <dbReference type="Proteomes" id="UP000008021"/>
    </source>
</evidence>
<dbReference type="HOGENOM" id="CLU_2726472_0_0_1"/>
<dbReference type="EnsemblPlants" id="OMERI05G14820.1">
    <property type="protein sequence ID" value="OMERI05G14820.1"/>
    <property type="gene ID" value="OMERI05G14820"/>
</dbReference>
<reference evidence="1" key="1">
    <citation type="submission" date="2015-04" db="UniProtKB">
        <authorList>
            <consortium name="EnsemblPlants"/>
        </authorList>
    </citation>
    <scope>IDENTIFICATION</scope>
</reference>
<dbReference type="AlphaFoldDB" id="A0A0E0DRL0"/>
<organism evidence="1">
    <name type="scientific">Oryza meridionalis</name>
    <dbReference type="NCBI Taxonomy" id="40149"/>
    <lineage>
        <taxon>Eukaryota</taxon>
        <taxon>Viridiplantae</taxon>
        <taxon>Streptophyta</taxon>
        <taxon>Embryophyta</taxon>
        <taxon>Tracheophyta</taxon>
        <taxon>Spermatophyta</taxon>
        <taxon>Magnoliopsida</taxon>
        <taxon>Liliopsida</taxon>
        <taxon>Poales</taxon>
        <taxon>Poaceae</taxon>
        <taxon>BOP clade</taxon>
        <taxon>Oryzoideae</taxon>
        <taxon>Oryzeae</taxon>
        <taxon>Oryzinae</taxon>
        <taxon>Oryza</taxon>
    </lineage>
</organism>
<sequence>MLACSSPTKNKGTITVYKQSNDWDEEGFMGRMFMAQNYQETWVPPLKPKKRIAIRRLKSRSTGAPWRPQREM</sequence>
<reference evidence="1" key="2">
    <citation type="submission" date="2018-05" db="EMBL/GenBank/DDBJ databases">
        <title>OmerRS3 (Oryza meridionalis Reference Sequence Version 3).</title>
        <authorList>
            <person name="Zhang J."/>
            <person name="Kudrna D."/>
            <person name="Lee S."/>
            <person name="Talag J."/>
            <person name="Welchert J."/>
            <person name="Wing R.A."/>
        </authorList>
    </citation>
    <scope>NUCLEOTIDE SEQUENCE [LARGE SCALE GENOMIC DNA]</scope>
    <source>
        <strain evidence="1">cv. OR44</strain>
    </source>
</reference>
<protein>
    <submittedName>
        <fullName evidence="1">Uncharacterized protein</fullName>
    </submittedName>
</protein>
<keyword evidence="2" id="KW-1185">Reference proteome</keyword>
<accession>A0A0E0DRL0</accession>